<dbReference type="AlphaFoldDB" id="A6P1R3"/>
<comment type="caution">
    <text evidence="1">The sequence shown here is derived from an EMBL/GenBank/DDBJ whole genome shotgun (WGS) entry which is preliminary data.</text>
</comment>
<evidence type="ECO:0000313" key="2">
    <source>
        <dbReference type="Proteomes" id="UP000003639"/>
    </source>
</evidence>
<dbReference type="Proteomes" id="UP000003639">
    <property type="component" value="Unassembled WGS sequence"/>
</dbReference>
<reference evidence="1 2" key="1">
    <citation type="submission" date="2007-04" db="EMBL/GenBank/DDBJ databases">
        <authorList>
            <person name="Fulton L."/>
            <person name="Clifton S."/>
            <person name="Fulton B."/>
            <person name="Xu J."/>
            <person name="Minx P."/>
            <person name="Pepin K.H."/>
            <person name="Johnson M."/>
            <person name="Thiruvilangam P."/>
            <person name="Bhonagiri V."/>
            <person name="Nash W.E."/>
            <person name="Mardis E.R."/>
            <person name="Wilson R.K."/>
        </authorList>
    </citation>
    <scope>NUCLEOTIDE SEQUENCE [LARGE SCALE GENOMIC DNA]</scope>
    <source>
        <strain evidence="1 2">ATCC 29799</strain>
    </source>
</reference>
<proteinExistence type="predicted"/>
<gene>
    <name evidence="1" type="ORF">BACCAP_04435</name>
</gene>
<keyword evidence="2" id="KW-1185">Reference proteome</keyword>
<accession>A6P1R3</accession>
<organism evidence="1 2">
    <name type="scientific">Pseudoflavonifractor capillosus ATCC 29799</name>
    <dbReference type="NCBI Taxonomy" id="411467"/>
    <lineage>
        <taxon>Bacteria</taxon>
        <taxon>Bacillati</taxon>
        <taxon>Bacillota</taxon>
        <taxon>Clostridia</taxon>
        <taxon>Eubacteriales</taxon>
        <taxon>Oscillospiraceae</taxon>
        <taxon>Pseudoflavonifractor</taxon>
    </lineage>
</organism>
<sequence>MNYISNFAIVNTWRSFFVPCTRANKAPYVFWCKHTAL</sequence>
<protein>
    <submittedName>
        <fullName evidence="1">Uncharacterized protein</fullName>
    </submittedName>
</protein>
<reference evidence="1 2" key="2">
    <citation type="submission" date="2007-06" db="EMBL/GenBank/DDBJ databases">
        <title>Draft genome sequence of Pseudoflavonifractor capillosus ATCC 29799.</title>
        <authorList>
            <person name="Sudarsanam P."/>
            <person name="Ley R."/>
            <person name="Guruge J."/>
            <person name="Turnbaugh P.J."/>
            <person name="Mahowald M."/>
            <person name="Liep D."/>
            <person name="Gordon J."/>
        </authorList>
    </citation>
    <scope>NUCLEOTIDE SEQUENCE [LARGE SCALE GENOMIC DNA]</scope>
    <source>
        <strain evidence="1 2">ATCC 29799</strain>
    </source>
</reference>
<dbReference type="EMBL" id="AAXG02000047">
    <property type="protein sequence ID" value="EDM97955.1"/>
    <property type="molecule type" value="Genomic_DNA"/>
</dbReference>
<evidence type="ECO:0000313" key="1">
    <source>
        <dbReference type="EMBL" id="EDM97955.1"/>
    </source>
</evidence>
<name>A6P1R3_9FIRM</name>